<dbReference type="OrthoDB" id="6024727at2"/>
<evidence type="ECO:0000313" key="3">
    <source>
        <dbReference type="Proteomes" id="UP000248926"/>
    </source>
</evidence>
<feature type="chain" id="PRO_5016287687" evidence="1">
    <location>
        <begin position="25"/>
        <end position="146"/>
    </location>
</feature>
<feature type="signal peptide" evidence="1">
    <location>
        <begin position="1"/>
        <end position="24"/>
    </location>
</feature>
<reference evidence="2 3" key="1">
    <citation type="journal article" date="2018" name="Genet. Mol. Biol.">
        <title>The genome sequence of Dyella jiangningensis FCAV SCS01 from a lignocellulose-decomposing microbial consortium metagenome reveals potential for biotechnological applications.</title>
        <authorList>
            <person name="Desiderato J.G."/>
            <person name="Alvarenga D.O."/>
            <person name="Constancio M.T.L."/>
            <person name="Alves L.M.C."/>
            <person name="Varani A.M."/>
        </authorList>
    </citation>
    <scope>NUCLEOTIDE SEQUENCE [LARGE SCALE GENOMIC DNA]</scope>
    <source>
        <strain evidence="2 3">FCAV SCS01</strain>
    </source>
</reference>
<evidence type="ECO:0000313" key="2">
    <source>
        <dbReference type="EMBL" id="RAO77651.1"/>
    </source>
</evidence>
<organism evidence="2 3">
    <name type="scientific">Dyella jiangningensis</name>
    <dbReference type="NCBI Taxonomy" id="1379159"/>
    <lineage>
        <taxon>Bacteria</taxon>
        <taxon>Pseudomonadati</taxon>
        <taxon>Pseudomonadota</taxon>
        <taxon>Gammaproteobacteria</taxon>
        <taxon>Lysobacterales</taxon>
        <taxon>Rhodanobacteraceae</taxon>
        <taxon>Dyella</taxon>
    </lineage>
</organism>
<dbReference type="EMBL" id="NFZS01000001">
    <property type="protein sequence ID" value="RAO77651.1"/>
    <property type="molecule type" value="Genomic_DNA"/>
</dbReference>
<accession>A0A328P8P0</accession>
<evidence type="ECO:0000256" key="1">
    <source>
        <dbReference type="SAM" id="SignalP"/>
    </source>
</evidence>
<gene>
    <name evidence="2" type="ORF">CA260_07245</name>
</gene>
<keyword evidence="1" id="KW-0732">Signal</keyword>
<dbReference type="RefSeq" id="WP_111981878.1">
    <property type="nucleotide sequence ID" value="NZ_NFZS01000001.1"/>
</dbReference>
<protein>
    <submittedName>
        <fullName evidence="2">Uncharacterized protein</fullName>
    </submittedName>
</protein>
<sequence>MKARRLVRTSIVLCALTLSQVVSAADLECTMRFSLSGWSVIYKHTSGKGVVTCKNGQTMKVKIETHGGGLTAGKSRIDNGVGNFSDINKISDVLGTYAQADASAGAVKSGTAQVLTKGEVSLALSGAGQGIDLGISVGGLTISEDK</sequence>
<dbReference type="AlphaFoldDB" id="A0A328P8P0"/>
<proteinExistence type="predicted"/>
<name>A0A328P8P0_9GAMM</name>
<comment type="caution">
    <text evidence="2">The sequence shown here is derived from an EMBL/GenBank/DDBJ whole genome shotgun (WGS) entry which is preliminary data.</text>
</comment>
<keyword evidence="3" id="KW-1185">Reference proteome</keyword>
<dbReference type="Proteomes" id="UP000248926">
    <property type="component" value="Unassembled WGS sequence"/>
</dbReference>